<dbReference type="AlphaFoldDB" id="A0A366HUS3"/>
<proteinExistence type="predicted"/>
<organism evidence="1 2">
    <name type="scientific">Roseimicrobium gellanilyticum</name>
    <dbReference type="NCBI Taxonomy" id="748857"/>
    <lineage>
        <taxon>Bacteria</taxon>
        <taxon>Pseudomonadati</taxon>
        <taxon>Verrucomicrobiota</taxon>
        <taxon>Verrucomicrobiia</taxon>
        <taxon>Verrucomicrobiales</taxon>
        <taxon>Verrucomicrobiaceae</taxon>
        <taxon>Roseimicrobium</taxon>
    </lineage>
</organism>
<evidence type="ECO:0000313" key="1">
    <source>
        <dbReference type="EMBL" id="RBP48043.1"/>
    </source>
</evidence>
<protein>
    <submittedName>
        <fullName evidence="1">Uncharacterized protein</fullName>
    </submittedName>
</protein>
<evidence type="ECO:0000313" key="2">
    <source>
        <dbReference type="Proteomes" id="UP000253426"/>
    </source>
</evidence>
<accession>A0A366HUS3</accession>
<gene>
    <name evidence="1" type="ORF">DES53_101843</name>
</gene>
<dbReference type="Proteomes" id="UP000253426">
    <property type="component" value="Unassembled WGS sequence"/>
</dbReference>
<dbReference type="EMBL" id="QNRR01000001">
    <property type="protein sequence ID" value="RBP48043.1"/>
    <property type="molecule type" value="Genomic_DNA"/>
</dbReference>
<reference evidence="1 2" key="1">
    <citation type="submission" date="2018-06" db="EMBL/GenBank/DDBJ databases">
        <title>Genomic Encyclopedia of Type Strains, Phase IV (KMG-IV): sequencing the most valuable type-strain genomes for metagenomic binning, comparative biology and taxonomic classification.</title>
        <authorList>
            <person name="Goeker M."/>
        </authorList>
    </citation>
    <scope>NUCLEOTIDE SEQUENCE [LARGE SCALE GENOMIC DNA]</scope>
    <source>
        <strain evidence="1 2">DSM 25532</strain>
    </source>
</reference>
<sequence length="276" mass="29965">MAGNENVLKVSKQLAAPVRIYLYAQIGILRLSPCGLNLPVVHTSHHCITRSLMKQHLACASLALAVLCGSLSATPSGLNNIPTADVTPMGVGVIQAFSNFGNDVDSDFNLGFKTGLDIFGQKFEIGGDSHILPDKGGPVVFQAKYSLPFGEGLPTLGVGVANIALGSDDRDRAGDPFTYVVLSHDFDGMFRAHAGYGFQTDNNSVLLGLDKTFKVLERDLVLRTDLIQIQDESDWMASFGFLYALHEHVVLESWMSQPFDDGDPIFTVKLNFVLKF</sequence>
<keyword evidence="2" id="KW-1185">Reference proteome</keyword>
<name>A0A366HUS3_9BACT</name>
<comment type="caution">
    <text evidence="1">The sequence shown here is derived from an EMBL/GenBank/DDBJ whole genome shotgun (WGS) entry which is preliminary data.</text>
</comment>